<dbReference type="InterPro" id="IPR009057">
    <property type="entry name" value="Homeodomain-like_sf"/>
</dbReference>
<dbReference type="InterPro" id="IPR001647">
    <property type="entry name" value="HTH_TetR"/>
</dbReference>
<dbReference type="PANTHER" id="PTHR30055">
    <property type="entry name" value="HTH-TYPE TRANSCRIPTIONAL REGULATOR RUTR"/>
    <property type="match status" value="1"/>
</dbReference>
<sequence>MTTLPEKSGKNSIRDEVIQFKRRQILDAAVDLFLKNGYHGTSVDAIAATLGASKQFVYYQFKDKLAILDAVCTTGAELTLSAISDSADAENDTPVERMRSFCRRLTEIVIDHGNYLAVYASEVSTLRDEDRKRILMVRAEVDRQVRDLIALGIGEGVFVAEDPLTSARAITGMISFMWTWAHPDDQDARALLVDRMANIALRSLGIDV</sequence>
<dbReference type="InterPro" id="IPR050109">
    <property type="entry name" value="HTH-type_TetR-like_transc_reg"/>
</dbReference>
<dbReference type="Gene3D" id="1.10.10.60">
    <property type="entry name" value="Homeodomain-like"/>
    <property type="match status" value="1"/>
</dbReference>
<evidence type="ECO:0000256" key="4">
    <source>
        <dbReference type="ARBA" id="ARBA00023163"/>
    </source>
</evidence>
<dbReference type="InterPro" id="IPR036271">
    <property type="entry name" value="Tet_transcr_reg_TetR-rel_C_sf"/>
</dbReference>
<dbReference type="Gene3D" id="1.10.357.10">
    <property type="entry name" value="Tetracycline Repressor, domain 2"/>
    <property type="match status" value="1"/>
</dbReference>
<protein>
    <submittedName>
        <fullName evidence="7">TetR/AcrR family transcriptional regulator</fullName>
    </submittedName>
</protein>
<dbReference type="SUPFAM" id="SSF48498">
    <property type="entry name" value="Tetracyclin repressor-like, C-terminal domain"/>
    <property type="match status" value="1"/>
</dbReference>
<reference evidence="7 8" key="1">
    <citation type="submission" date="2023-06" db="EMBL/GenBank/DDBJ databases">
        <title>Rhodococcus indonesiensis sp. nov a new member of the Rhodococcus ruber lineage isolated from a sediment of neutral hot spring.</title>
        <authorList>
            <person name="Kusuma A.B."/>
            <person name="Fenylestari G."/>
            <person name="Ammar F."/>
            <person name="Nouioui I."/>
            <person name="Goodfellow M."/>
        </authorList>
    </citation>
    <scope>NUCLEOTIDE SEQUENCE [LARGE SCALE GENOMIC DNA]</scope>
    <source>
        <strain evidence="7 8">CSLK01-03</strain>
    </source>
</reference>
<evidence type="ECO:0000313" key="7">
    <source>
        <dbReference type="EMBL" id="MDM7490893.1"/>
    </source>
</evidence>
<gene>
    <name evidence="7" type="ORF">QT969_21640</name>
</gene>
<proteinExistence type="predicted"/>
<evidence type="ECO:0000313" key="8">
    <source>
        <dbReference type="Proteomes" id="UP001233164"/>
    </source>
</evidence>
<name>A0ABT7RTC8_9NOCA</name>
<evidence type="ECO:0000256" key="5">
    <source>
        <dbReference type="PROSITE-ProRule" id="PRU00335"/>
    </source>
</evidence>
<dbReference type="PROSITE" id="PS50977">
    <property type="entry name" value="HTH_TETR_2"/>
    <property type="match status" value="1"/>
</dbReference>
<accession>A0ABT7RTC8</accession>
<feature type="DNA-binding region" description="H-T-H motif" evidence="5">
    <location>
        <begin position="42"/>
        <end position="61"/>
    </location>
</feature>
<dbReference type="Proteomes" id="UP001233164">
    <property type="component" value="Unassembled WGS sequence"/>
</dbReference>
<evidence type="ECO:0000259" key="6">
    <source>
        <dbReference type="PROSITE" id="PS50977"/>
    </source>
</evidence>
<keyword evidence="8" id="KW-1185">Reference proteome</keyword>
<evidence type="ECO:0000256" key="1">
    <source>
        <dbReference type="ARBA" id="ARBA00022491"/>
    </source>
</evidence>
<keyword evidence="2" id="KW-0805">Transcription regulation</keyword>
<dbReference type="InterPro" id="IPR041490">
    <property type="entry name" value="KstR2_TetR_C"/>
</dbReference>
<keyword evidence="1" id="KW-0678">Repressor</keyword>
<keyword evidence="3 5" id="KW-0238">DNA-binding</keyword>
<keyword evidence="4" id="KW-0804">Transcription</keyword>
<dbReference type="RefSeq" id="WP_289381388.1">
    <property type="nucleotide sequence ID" value="NZ_JAUBOF010000111.1"/>
</dbReference>
<dbReference type="Pfam" id="PF00440">
    <property type="entry name" value="TetR_N"/>
    <property type="match status" value="1"/>
</dbReference>
<dbReference type="PANTHER" id="PTHR30055:SF175">
    <property type="entry name" value="HTH-TYPE TRANSCRIPTIONAL REPRESSOR KSTR2"/>
    <property type="match status" value="1"/>
</dbReference>
<comment type="caution">
    <text evidence="7">The sequence shown here is derived from an EMBL/GenBank/DDBJ whole genome shotgun (WGS) entry which is preliminary data.</text>
</comment>
<organism evidence="7 8">
    <name type="scientific">Rhodococcus indonesiensis</name>
    <dbReference type="NCBI Taxonomy" id="3055869"/>
    <lineage>
        <taxon>Bacteria</taxon>
        <taxon>Bacillati</taxon>
        <taxon>Actinomycetota</taxon>
        <taxon>Actinomycetes</taxon>
        <taxon>Mycobacteriales</taxon>
        <taxon>Nocardiaceae</taxon>
        <taxon>Rhodococcus</taxon>
    </lineage>
</organism>
<feature type="domain" description="HTH tetR-type" evidence="6">
    <location>
        <begin position="19"/>
        <end position="79"/>
    </location>
</feature>
<dbReference type="Pfam" id="PF17932">
    <property type="entry name" value="TetR_C_24"/>
    <property type="match status" value="1"/>
</dbReference>
<dbReference type="PRINTS" id="PR00455">
    <property type="entry name" value="HTHTETR"/>
</dbReference>
<evidence type="ECO:0000256" key="3">
    <source>
        <dbReference type="ARBA" id="ARBA00023125"/>
    </source>
</evidence>
<dbReference type="EMBL" id="JAUBOF010000111">
    <property type="protein sequence ID" value="MDM7490893.1"/>
    <property type="molecule type" value="Genomic_DNA"/>
</dbReference>
<dbReference type="SUPFAM" id="SSF46689">
    <property type="entry name" value="Homeodomain-like"/>
    <property type="match status" value="1"/>
</dbReference>
<evidence type="ECO:0000256" key="2">
    <source>
        <dbReference type="ARBA" id="ARBA00023015"/>
    </source>
</evidence>